<dbReference type="EMBL" id="NQXA01000008">
    <property type="protein sequence ID" value="PHQ29174.1"/>
    <property type="molecule type" value="Genomic_DNA"/>
</dbReference>
<dbReference type="InterPro" id="IPR008969">
    <property type="entry name" value="CarboxyPept-like_regulatory"/>
</dbReference>
<keyword evidence="3" id="KW-1185">Reference proteome</keyword>
<dbReference type="SUPFAM" id="SSF49464">
    <property type="entry name" value="Carboxypeptidase regulatory domain-like"/>
    <property type="match status" value="1"/>
</dbReference>
<protein>
    <recommendedName>
        <fullName evidence="4">Carboxypeptidase-like regulatory domain-containing protein</fullName>
    </recommendedName>
</protein>
<evidence type="ECO:0000313" key="3">
    <source>
        <dbReference type="Proteomes" id="UP000229433"/>
    </source>
</evidence>
<gene>
    <name evidence="2" type="ORF">CJ305_11230</name>
</gene>
<proteinExistence type="predicted"/>
<accession>A0A2G1VR01</accession>
<reference evidence="2 3" key="1">
    <citation type="submission" date="2017-08" db="EMBL/GenBank/DDBJ databases">
        <title>The whole genome shortgun sequences of strain Leeuwenhoekiella nanhaiensis G18 from the South China Sea.</title>
        <authorList>
            <person name="Liu Q."/>
        </authorList>
    </citation>
    <scope>NUCLEOTIDE SEQUENCE [LARGE SCALE GENOMIC DNA]</scope>
    <source>
        <strain evidence="2 3">G18</strain>
    </source>
</reference>
<dbReference type="OrthoDB" id="1201225at2"/>
<name>A0A2G1VR01_9FLAO</name>
<feature type="region of interest" description="Disordered" evidence="1">
    <location>
        <begin position="324"/>
        <end position="346"/>
    </location>
</feature>
<sequence length="547" mass="64125">MQKWTARKILFFIICSLFLNKICAQKEDFLIGKIIDSQTENPIAFVTIRLLKTNSGLIANADGGFKIPENLKTVIDSISFTSIGYEKKNIALTNLKLGELNLVKLVPAIEDLSEIRVISTKNKEQKNQKKLNLSPSEIISEAIKRIPNNYPNQPFSYVGYYRDYQMQNDSYLNLNEALLKVYDQGFYARDLPNTKTVIYQLKKNTDFKRNRDAEKKYDYFTQRKIVDNDIKIGELDINEFYLLRVHDPIRNHRTNSFDFINRMDTDFLRNHSFTLGNETTNGSSLLYQIKIYRNINGIMVRGKIYIEKENFAIHKIEYTVMRGSDEESQKHNTYGSPSLSDAGRDEEETSIYSLTEEYQKINSKMYPSYISFNNVFKLQATPKFRAIEMRVFTKDQYFSLVFNNNIDETDADRINNYRLTVNDKRIRLDKVRIERNIAHLYPKNPDELFKEYADYFENITENNIVDIGVKNIEDVFGNRVNESNTQFYNQYREFFIQEITDYSLPPEDYVMDPSKPIFGDQPIHSGDSLSGYWMNTPLKQNYISNEN</sequence>
<dbReference type="Proteomes" id="UP000229433">
    <property type="component" value="Unassembled WGS sequence"/>
</dbReference>
<dbReference type="Pfam" id="PF13715">
    <property type="entry name" value="CarbopepD_reg_2"/>
    <property type="match status" value="1"/>
</dbReference>
<evidence type="ECO:0008006" key="4">
    <source>
        <dbReference type="Google" id="ProtNLM"/>
    </source>
</evidence>
<dbReference type="RefSeq" id="WP_099646376.1">
    <property type="nucleotide sequence ID" value="NZ_KZ319291.1"/>
</dbReference>
<evidence type="ECO:0000313" key="2">
    <source>
        <dbReference type="EMBL" id="PHQ29174.1"/>
    </source>
</evidence>
<evidence type="ECO:0000256" key="1">
    <source>
        <dbReference type="SAM" id="MobiDB-lite"/>
    </source>
</evidence>
<dbReference type="AlphaFoldDB" id="A0A2G1VR01"/>
<organism evidence="2 3">
    <name type="scientific">Leeuwenhoekiella nanhaiensis</name>
    <dbReference type="NCBI Taxonomy" id="1655491"/>
    <lineage>
        <taxon>Bacteria</taxon>
        <taxon>Pseudomonadati</taxon>
        <taxon>Bacteroidota</taxon>
        <taxon>Flavobacteriia</taxon>
        <taxon>Flavobacteriales</taxon>
        <taxon>Flavobacteriaceae</taxon>
        <taxon>Leeuwenhoekiella</taxon>
    </lineage>
</organism>
<comment type="caution">
    <text evidence="2">The sequence shown here is derived from an EMBL/GenBank/DDBJ whole genome shotgun (WGS) entry which is preliminary data.</text>
</comment>